<reference evidence="2 3" key="1">
    <citation type="journal article" date="2016" name="Nat. Commun.">
        <title>Thousands of microbial genomes shed light on interconnected biogeochemical processes in an aquifer system.</title>
        <authorList>
            <person name="Anantharaman K."/>
            <person name="Brown C.T."/>
            <person name="Hug L.A."/>
            <person name="Sharon I."/>
            <person name="Castelle C.J."/>
            <person name="Probst A.J."/>
            <person name="Thomas B.C."/>
            <person name="Singh A."/>
            <person name="Wilkins M.J."/>
            <person name="Karaoz U."/>
            <person name="Brodie E.L."/>
            <person name="Williams K.H."/>
            <person name="Hubbard S.S."/>
            <person name="Banfield J.F."/>
        </authorList>
    </citation>
    <scope>NUCLEOTIDE SEQUENCE [LARGE SCALE GENOMIC DNA]</scope>
</reference>
<dbReference type="EMBL" id="MFJD01000004">
    <property type="protein sequence ID" value="OGG04304.1"/>
    <property type="molecule type" value="Genomic_DNA"/>
</dbReference>
<gene>
    <name evidence="2" type="ORF">A2Z33_04100</name>
</gene>
<name>A0A1F5YW36_9BACT</name>
<dbReference type="AlphaFoldDB" id="A0A1F5YW36"/>
<accession>A0A1F5YW36</accession>
<organism evidence="2 3">
    <name type="scientific">Candidatus Gottesmanbacteria bacterium RBG_16_52_11</name>
    <dbReference type="NCBI Taxonomy" id="1798374"/>
    <lineage>
        <taxon>Bacteria</taxon>
        <taxon>Candidatus Gottesmaniibacteriota</taxon>
    </lineage>
</organism>
<evidence type="ECO:0008006" key="4">
    <source>
        <dbReference type="Google" id="ProtNLM"/>
    </source>
</evidence>
<feature type="region of interest" description="Disordered" evidence="1">
    <location>
        <begin position="468"/>
        <end position="490"/>
    </location>
</feature>
<comment type="caution">
    <text evidence="2">The sequence shown here is derived from an EMBL/GenBank/DDBJ whole genome shotgun (WGS) entry which is preliminary data.</text>
</comment>
<feature type="region of interest" description="Disordered" evidence="1">
    <location>
        <begin position="1"/>
        <end position="26"/>
    </location>
</feature>
<dbReference type="InterPro" id="IPR029052">
    <property type="entry name" value="Metallo-depent_PP-like"/>
</dbReference>
<feature type="compositionally biased region" description="Basic and acidic residues" evidence="1">
    <location>
        <begin position="468"/>
        <end position="480"/>
    </location>
</feature>
<evidence type="ECO:0000313" key="2">
    <source>
        <dbReference type="EMBL" id="OGG04304.1"/>
    </source>
</evidence>
<dbReference type="SUPFAM" id="SSF56300">
    <property type="entry name" value="Metallo-dependent phosphatases"/>
    <property type="match status" value="1"/>
</dbReference>
<dbReference type="Proteomes" id="UP000178448">
    <property type="component" value="Unassembled WGS sequence"/>
</dbReference>
<evidence type="ECO:0000313" key="3">
    <source>
        <dbReference type="Proteomes" id="UP000178448"/>
    </source>
</evidence>
<dbReference type="STRING" id="1798374.A2Z33_04100"/>
<evidence type="ECO:0000256" key="1">
    <source>
        <dbReference type="SAM" id="MobiDB-lite"/>
    </source>
</evidence>
<protein>
    <recommendedName>
        <fullName evidence="4">Calcineurin-like phosphoesterase domain-containing protein</fullName>
    </recommendedName>
</protein>
<proteinExistence type="predicted"/>
<sequence length="490" mass="54114">MSAEIVPGAHEWHIPPSQETGISPGRKTRLDDAAALDRSTGSHFPSALRLEIESAAVDNNVDRSLVIGSYRASLSPEKAAEIRRKYEDRMFYIGCIHGGSPELLSHLNELADAREADLPDTVFLGGDLPGAKDLSTVRQKKLFYDNLMNRVNLLVSQNPDISPAEILGSTAGAAGTESPTIRAGAIRLLRFAIEDMGGTKLTDPGDLTPLLSLARQQMKAYPVADLPAITDETPPDGVLGTYISWIRQAVAEPPAVGLNSGTWVKTLPKEIRQNYMDQYEESARQLSLPLLKLKGRGVKIVWIEGNEDMPAGQDAISHGLDRVFDTQKYLEGMGINCTKEISGLRSKATYHILVPFNELKYLGNVPEDRLELIADEVSQARSEGLEIIMLAHHHLDNRRHAPGRKPGKQDVLMIDNLKSLIHRYRPRQLIYAHQHGEMPEIPDVNAKYAYDHTMVSYLPLESIGEYDAPAKHPAGDRDFAGPDQPVKRIL</sequence>